<name>A0ABN8QRV4_9CNID</name>
<evidence type="ECO:0000313" key="1">
    <source>
        <dbReference type="EMBL" id="CAH3169566.1"/>
    </source>
</evidence>
<evidence type="ECO:0000313" key="2">
    <source>
        <dbReference type="Proteomes" id="UP001159405"/>
    </source>
</evidence>
<sequence>MQLKEFGTDIQDNNTCISSNCSLSISSCETEVDDIVERTEDMKHHQDTVFQIISPVKEHPVSLQEIHNGCERIKRSLFKTEDEIAEVESQTRTQSAWQEVYKHRFGRETASESHRVGCTHKVGTSPSKIIKEVLYSDNNYIVSKRNLGASPDGLITEPSRKDPHGIFDAKYIIFKDGEGLKDPLMWNSICKNIRFWSTTSQQESHVLLSSTTAAVML</sequence>
<accession>A0ABN8QRV4</accession>
<protein>
    <recommendedName>
        <fullName evidence="3">YqaJ viral recombinase domain-containing protein</fullName>
    </recommendedName>
</protein>
<dbReference type="Proteomes" id="UP001159405">
    <property type="component" value="Unassembled WGS sequence"/>
</dbReference>
<dbReference type="PROSITE" id="PS51257">
    <property type="entry name" value="PROKAR_LIPOPROTEIN"/>
    <property type="match status" value="1"/>
</dbReference>
<evidence type="ECO:0008006" key="3">
    <source>
        <dbReference type="Google" id="ProtNLM"/>
    </source>
</evidence>
<proteinExistence type="predicted"/>
<gene>
    <name evidence="1" type="ORF">PLOB_00010215</name>
</gene>
<organism evidence="1 2">
    <name type="scientific">Porites lobata</name>
    <dbReference type="NCBI Taxonomy" id="104759"/>
    <lineage>
        <taxon>Eukaryota</taxon>
        <taxon>Metazoa</taxon>
        <taxon>Cnidaria</taxon>
        <taxon>Anthozoa</taxon>
        <taxon>Hexacorallia</taxon>
        <taxon>Scleractinia</taxon>
        <taxon>Fungiina</taxon>
        <taxon>Poritidae</taxon>
        <taxon>Porites</taxon>
    </lineage>
</organism>
<keyword evidence="2" id="KW-1185">Reference proteome</keyword>
<comment type="caution">
    <text evidence="1">The sequence shown here is derived from an EMBL/GenBank/DDBJ whole genome shotgun (WGS) entry which is preliminary data.</text>
</comment>
<dbReference type="EMBL" id="CALNXK010000151">
    <property type="protein sequence ID" value="CAH3169566.1"/>
    <property type="molecule type" value="Genomic_DNA"/>
</dbReference>
<reference evidence="1 2" key="1">
    <citation type="submission" date="2022-05" db="EMBL/GenBank/DDBJ databases">
        <authorList>
            <consortium name="Genoscope - CEA"/>
            <person name="William W."/>
        </authorList>
    </citation>
    <scope>NUCLEOTIDE SEQUENCE [LARGE SCALE GENOMIC DNA]</scope>
</reference>